<dbReference type="Proteomes" id="UP000636960">
    <property type="component" value="Unassembled WGS sequence"/>
</dbReference>
<dbReference type="SUPFAM" id="SSF51569">
    <property type="entry name" value="Aldolase"/>
    <property type="match status" value="1"/>
</dbReference>
<comment type="caution">
    <text evidence="6">The sequence shown here is derived from an EMBL/GenBank/DDBJ whole genome shotgun (WGS) entry which is preliminary data.</text>
</comment>
<sequence>MCLPHCEHMLLTGLFVPMITPFDASGAVAFSALEALARDTLGAGATGLVALGTTAEPSALSAGERRDVLDLLAAVCREWQAPLIVGANDPDQLRILADRPAVVAALSLVPPFLRPGEEGVLAHFAALAAASPVPLVAYHVPYRTAQPMSAAALRRLAAIDGVAGIKLSAGGIDADVIDLMADVPPGFAVLGGDDVVISPLLALGAAGAVLASAHVCTADFAALIEAWRAGDVATARPLGHRLARLSAALFAGPNPTVIKGVLAARGRIPTAAVRLPLLPAGPGAIDAGLMQMR</sequence>
<reference evidence="6" key="1">
    <citation type="submission" date="2021-01" db="EMBL/GenBank/DDBJ databases">
        <title>Whole genome shotgun sequence of Actinoplanes rishiriensis NBRC 108556.</title>
        <authorList>
            <person name="Komaki H."/>
            <person name="Tamura T."/>
        </authorList>
    </citation>
    <scope>NUCLEOTIDE SEQUENCE</scope>
    <source>
        <strain evidence="6">NBRC 108556</strain>
    </source>
</reference>
<protein>
    <submittedName>
        <fullName evidence="6">4-hydroxy-tetrahydrodipicolinate synthase 2</fullName>
    </submittedName>
</protein>
<organism evidence="6 7">
    <name type="scientific">Paractinoplanes rishiriensis</name>
    <dbReference type="NCBI Taxonomy" id="1050105"/>
    <lineage>
        <taxon>Bacteria</taxon>
        <taxon>Bacillati</taxon>
        <taxon>Actinomycetota</taxon>
        <taxon>Actinomycetes</taxon>
        <taxon>Micromonosporales</taxon>
        <taxon>Micromonosporaceae</taxon>
        <taxon>Paractinoplanes</taxon>
    </lineage>
</organism>
<feature type="active site" description="Schiff-base intermediate with substrate" evidence="4">
    <location>
        <position position="166"/>
    </location>
</feature>
<feature type="binding site" evidence="5">
    <location>
        <position position="209"/>
    </location>
    <ligand>
        <name>pyruvate</name>
        <dbReference type="ChEBI" id="CHEBI:15361"/>
    </ligand>
</feature>
<evidence type="ECO:0000256" key="4">
    <source>
        <dbReference type="PIRSR" id="PIRSR001365-1"/>
    </source>
</evidence>
<feature type="binding site" evidence="5">
    <location>
        <position position="54"/>
    </location>
    <ligand>
        <name>pyruvate</name>
        <dbReference type="ChEBI" id="CHEBI:15361"/>
    </ligand>
</feature>
<accession>A0A919MXL5</accession>
<dbReference type="InterPro" id="IPR013785">
    <property type="entry name" value="Aldolase_TIM"/>
</dbReference>
<gene>
    <name evidence="6" type="primary">dapA2_2</name>
    <name evidence="6" type="ORF">Ari01nite_61740</name>
</gene>
<evidence type="ECO:0000256" key="3">
    <source>
        <dbReference type="PIRNR" id="PIRNR001365"/>
    </source>
</evidence>
<dbReference type="EMBL" id="BOMV01000065">
    <property type="protein sequence ID" value="GIE98709.1"/>
    <property type="molecule type" value="Genomic_DNA"/>
</dbReference>
<feature type="active site" description="Proton donor/acceptor" evidence="4">
    <location>
        <position position="138"/>
    </location>
</feature>
<name>A0A919MXL5_9ACTN</name>
<keyword evidence="7" id="KW-1185">Reference proteome</keyword>
<dbReference type="PANTHER" id="PTHR12128">
    <property type="entry name" value="DIHYDRODIPICOLINATE SYNTHASE"/>
    <property type="match status" value="1"/>
</dbReference>
<dbReference type="Gene3D" id="3.20.20.70">
    <property type="entry name" value="Aldolase class I"/>
    <property type="match status" value="1"/>
</dbReference>
<evidence type="ECO:0000313" key="7">
    <source>
        <dbReference type="Proteomes" id="UP000636960"/>
    </source>
</evidence>
<dbReference type="AlphaFoldDB" id="A0A919MXL5"/>
<dbReference type="InterPro" id="IPR002220">
    <property type="entry name" value="DapA-like"/>
</dbReference>
<evidence type="ECO:0000313" key="6">
    <source>
        <dbReference type="EMBL" id="GIE98709.1"/>
    </source>
</evidence>
<evidence type="ECO:0000256" key="5">
    <source>
        <dbReference type="PIRSR" id="PIRSR001365-2"/>
    </source>
</evidence>
<evidence type="ECO:0000256" key="1">
    <source>
        <dbReference type="ARBA" id="ARBA00007592"/>
    </source>
</evidence>
<dbReference type="PIRSF" id="PIRSF001365">
    <property type="entry name" value="DHDPS"/>
    <property type="match status" value="1"/>
</dbReference>
<keyword evidence="2 3" id="KW-0456">Lyase</keyword>
<dbReference type="GO" id="GO:0008840">
    <property type="term" value="F:4-hydroxy-tetrahydrodipicolinate synthase activity"/>
    <property type="evidence" value="ECO:0007669"/>
    <property type="project" value="TreeGrafter"/>
</dbReference>
<dbReference type="PANTHER" id="PTHR12128:SF66">
    <property type="entry name" value="4-HYDROXY-2-OXOGLUTARATE ALDOLASE, MITOCHONDRIAL"/>
    <property type="match status" value="1"/>
</dbReference>
<proteinExistence type="inferred from homology"/>
<evidence type="ECO:0000256" key="2">
    <source>
        <dbReference type="ARBA" id="ARBA00023239"/>
    </source>
</evidence>
<dbReference type="PRINTS" id="PR00146">
    <property type="entry name" value="DHPICSNTHASE"/>
</dbReference>
<comment type="similarity">
    <text evidence="1 3">Belongs to the DapA family.</text>
</comment>
<dbReference type="SMART" id="SM01130">
    <property type="entry name" value="DHDPS"/>
    <property type="match status" value="1"/>
</dbReference>
<dbReference type="Pfam" id="PF00701">
    <property type="entry name" value="DHDPS"/>
    <property type="match status" value="1"/>
</dbReference>